<evidence type="ECO:0000256" key="1">
    <source>
        <dbReference type="ARBA" id="ARBA00004123"/>
    </source>
</evidence>
<comment type="subcellular location">
    <subcellularLocation>
        <location evidence="1 3">Nucleus</location>
    </subcellularLocation>
</comment>
<organism evidence="6 7">
    <name type="scientific">Carex littledalei</name>
    <dbReference type="NCBI Taxonomy" id="544730"/>
    <lineage>
        <taxon>Eukaryota</taxon>
        <taxon>Viridiplantae</taxon>
        <taxon>Streptophyta</taxon>
        <taxon>Embryophyta</taxon>
        <taxon>Tracheophyta</taxon>
        <taxon>Spermatophyta</taxon>
        <taxon>Magnoliopsida</taxon>
        <taxon>Liliopsida</taxon>
        <taxon>Poales</taxon>
        <taxon>Cyperaceae</taxon>
        <taxon>Cyperoideae</taxon>
        <taxon>Cariceae</taxon>
        <taxon>Carex</taxon>
        <taxon>Carex subgen. Euthyceras</taxon>
    </lineage>
</organism>
<dbReference type="SMART" id="SM00509">
    <property type="entry name" value="TFS2N"/>
    <property type="match status" value="1"/>
</dbReference>
<feature type="region of interest" description="Disordered" evidence="4">
    <location>
        <begin position="831"/>
        <end position="860"/>
    </location>
</feature>
<feature type="region of interest" description="Disordered" evidence="4">
    <location>
        <begin position="262"/>
        <end position="330"/>
    </location>
</feature>
<reference evidence="6" key="1">
    <citation type="submission" date="2020-01" db="EMBL/GenBank/DDBJ databases">
        <title>Genome sequence of Kobresia littledalei, the first chromosome-level genome in the family Cyperaceae.</title>
        <authorList>
            <person name="Qu G."/>
        </authorList>
    </citation>
    <scope>NUCLEOTIDE SEQUENCE</scope>
    <source>
        <strain evidence="6">C.B.Clarke</strain>
        <tissue evidence="6">Leaf</tissue>
    </source>
</reference>
<feature type="compositionally biased region" description="Basic and acidic residues" evidence="4">
    <location>
        <begin position="833"/>
        <end position="849"/>
    </location>
</feature>
<feature type="compositionally biased region" description="Polar residues" evidence="4">
    <location>
        <begin position="315"/>
        <end position="325"/>
    </location>
</feature>
<dbReference type="Gene3D" id="1.20.930.10">
    <property type="entry name" value="Conserved domain common to transcription factors TFIIS, elongin A, CRSP70"/>
    <property type="match status" value="1"/>
</dbReference>
<feature type="domain" description="TFIIS N-terminal" evidence="5">
    <location>
        <begin position="150"/>
        <end position="233"/>
    </location>
</feature>
<feature type="compositionally biased region" description="Basic residues" evidence="4">
    <location>
        <begin position="300"/>
        <end position="314"/>
    </location>
</feature>
<keyword evidence="7" id="KW-1185">Reference proteome</keyword>
<evidence type="ECO:0000313" key="7">
    <source>
        <dbReference type="Proteomes" id="UP000623129"/>
    </source>
</evidence>
<gene>
    <name evidence="6" type="ORF">FCM35_KLT17102</name>
</gene>
<feature type="region of interest" description="Disordered" evidence="4">
    <location>
        <begin position="1"/>
        <end position="65"/>
    </location>
</feature>
<dbReference type="OrthoDB" id="695993at2759"/>
<protein>
    <submittedName>
        <fullName evidence="6">TFIIS helical bundle-like domain-containing protein</fullName>
    </submittedName>
</protein>
<keyword evidence="2 3" id="KW-0539">Nucleus</keyword>
<comment type="caution">
    <text evidence="6">The sequence shown here is derived from an EMBL/GenBank/DDBJ whole genome shotgun (WGS) entry which is preliminary data.</text>
</comment>
<feature type="compositionally biased region" description="Polar residues" evidence="4">
    <location>
        <begin position="850"/>
        <end position="860"/>
    </location>
</feature>
<evidence type="ECO:0000256" key="3">
    <source>
        <dbReference type="PROSITE-ProRule" id="PRU00649"/>
    </source>
</evidence>
<dbReference type="InterPro" id="IPR035441">
    <property type="entry name" value="TFIIS/LEDGF_dom_sf"/>
</dbReference>
<evidence type="ECO:0000259" key="5">
    <source>
        <dbReference type="PROSITE" id="PS51319"/>
    </source>
</evidence>
<dbReference type="AlphaFoldDB" id="A0A833VR46"/>
<dbReference type="InterPro" id="IPR017923">
    <property type="entry name" value="TFIIS_N"/>
</dbReference>
<feature type="compositionally biased region" description="Polar residues" evidence="4">
    <location>
        <begin position="1"/>
        <end position="37"/>
    </location>
</feature>
<dbReference type="EMBL" id="SWLB01000005">
    <property type="protein sequence ID" value="KAF3338265.1"/>
    <property type="molecule type" value="Genomic_DNA"/>
</dbReference>
<evidence type="ECO:0000256" key="2">
    <source>
        <dbReference type="ARBA" id="ARBA00023242"/>
    </source>
</evidence>
<dbReference type="Pfam" id="PF08711">
    <property type="entry name" value="Med26"/>
    <property type="match status" value="1"/>
</dbReference>
<proteinExistence type="predicted"/>
<feature type="compositionally biased region" description="Basic and acidic residues" evidence="4">
    <location>
        <begin position="438"/>
        <end position="473"/>
    </location>
</feature>
<evidence type="ECO:0000256" key="4">
    <source>
        <dbReference type="SAM" id="MobiDB-lite"/>
    </source>
</evidence>
<dbReference type="Proteomes" id="UP000623129">
    <property type="component" value="Unassembled WGS sequence"/>
</dbReference>
<dbReference type="PROSITE" id="PS51319">
    <property type="entry name" value="TFIIS_N"/>
    <property type="match status" value="1"/>
</dbReference>
<dbReference type="PANTHER" id="PTHR46548">
    <property type="entry name" value="BAH AND TFIIS DOMAIN-CONTAINING PROTEIN-RELATED"/>
    <property type="match status" value="1"/>
</dbReference>
<feature type="compositionally biased region" description="Basic and acidic residues" evidence="4">
    <location>
        <begin position="411"/>
        <end position="423"/>
    </location>
</feature>
<feature type="region of interest" description="Disordered" evidence="4">
    <location>
        <begin position="407"/>
        <end position="500"/>
    </location>
</feature>
<feature type="compositionally biased region" description="Low complexity" evidence="4">
    <location>
        <begin position="278"/>
        <end position="290"/>
    </location>
</feature>
<accession>A0A833VR46</accession>
<sequence>MNASTQSQTGGTRQPKSLNSPKASSDNTANGSPSPCSHHSLRSRKRDRADLAPQILPIKRDPDPFARAIEEEEASSGTGVDAAQEITKITELGGLKNPEIVEKMLKLMQLDRKERKIDLTGQVMLAGIIAGTDTANNDCLVKFVQMKGVTILDEWLQESHKGTQQGEHSNGKAVEELLLALLRALEKLPINLNTLRTCHIGKSVNNLRGHKNLEVQRKARFLVDMWKRRVDEEFKAQELKAGLTCQTQLPMPKPMIASNQKLQVSVDSQNKTGETEQSPNSSSSFGSIKSGPVMGGTALRHPRRAINGQLHHRTSTGPVTRSSDVPISMPDHSIGQRIVARMSNTSSPVKTHQFQGVKSKIDVKEDKDMEEASEKCAETGAGLVDSTGDDLGMLASVATGEISKAEPLSAVKEENENNSKNENKCASGGVHNNVQLHGETKKEDLQSDKDAEGRYVISQKDEVTSVKSEKTEGPTEDELATIPTKKGSTDDLPDQATGSTVIPATGTRVEFDLNEGILPLEDGPHLSASTSCHSLSNPPFAPKVTVAAPAKGSFNPPENLLRPMRVGETGWRGSGPTSAFRPAEPRRILDMSIGIGSNRPLLEIDLNVPDERLLEDVGTSQKPDEFALDLNITDGGASGFRDFDLNGPGASGPDESGTENYLARNQLSRVGPTSAGTITAGNINMQLLSPSPTGQLWFPAGSPFPGSVQGSYPVTAQRMVGPFGTGEVYRGLAVGPPGTHAVPYLGHHGQVQFPFGFSTGTASSYQSNLGQGPRPVVIAPEGSSSSMSVGSGKWGPVGRPVTSMGLDLNMGPVMGANGEVHGMVHVSPVLGGKRAEPEGWWDRPDRDKSSFGSSKKLSWQ</sequence>
<dbReference type="InterPro" id="IPR003617">
    <property type="entry name" value="TFIIS/CRSP70_N_sub"/>
</dbReference>
<dbReference type="PANTHER" id="PTHR46548:SF1">
    <property type="entry name" value="BAH AND TFIIS DOMAIN-CONTAINING PROTEIN-RELATED"/>
    <property type="match status" value="1"/>
</dbReference>
<feature type="compositionally biased region" description="Polar residues" evidence="4">
    <location>
        <begin position="262"/>
        <end position="277"/>
    </location>
</feature>
<name>A0A833VR46_9POAL</name>
<dbReference type="SUPFAM" id="SSF47676">
    <property type="entry name" value="Conserved domain common to transcription factors TFIIS, elongin A, CRSP70"/>
    <property type="match status" value="1"/>
</dbReference>
<evidence type="ECO:0000313" key="6">
    <source>
        <dbReference type="EMBL" id="KAF3338265.1"/>
    </source>
</evidence>
<dbReference type="GO" id="GO:0005634">
    <property type="term" value="C:nucleus"/>
    <property type="evidence" value="ECO:0007669"/>
    <property type="project" value="UniProtKB-SubCell"/>
</dbReference>